<dbReference type="Proteomes" id="UP000603453">
    <property type="component" value="Unassembled WGS sequence"/>
</dbReference>
<feature type="compositionally biased region" description="Low complexity" evidence="1">
    <location>
        <begin position="316"/>
        <end position="331"/>
    </location>
</feature>
<dbReference type="EMBL" id="JAEPRD010000284">
    <property type="protein sequence ID" value="KAG2192544.1"/>
    <property type="molecule type" value="Genomic_DNA"/>
</dbReference>
<gene>
    <name evidence="2" type="ORF">INT47_011657</name>
</gene>
<sequence>MLPLRRLLSPEAFGEVYVCFGRGIIPLTTFKNNPELFAPTIPLPVFPPVLVEPPLDFTHRLLPSVPSYPTIIKKEQKCYSLDCACVAGMPCLSDGLLPFFLSILPVRPRFPSFAFGCEALTQAWLNENSSSFALSSSVAPRAETSRSHVAPTSSHLAVSSPLGDNALSAVSSSFEDNASSAVSSPFGDNAIPAVSPSFEDNASFFVAPCTSINSGVSGGSPPLSPLTSAPFSSGFSSSPFSPVWSPRPSSPDWPSFPPSPVVSSVPASGLPSFPPSPELASAPISPGHSSAPASPGLSFAPFALFGVEMSPPSSPSPRISSVFSPGASSPGPSSPGPSSPRRPSSALEEENDRDRKRIRARF</sequence>
<evidence type="ECO:0000256" key="1">
    <source>
        <dbReference type="SAM" id="MobiDB-lite"/>
    </source>
</evidence>
<feature type="region of interest" description="Disordered" evidence="1">
    <location>
        <begin position="246"/>
        <end position="270"/>
    </location>
</feature>
<proteinExistence type="predicted"/>
<evidence type="ECO:0000313" key="2">
    <source>
        <dbReference type="EMBL" id="KAG2192544.1"/>
    </source>
</evidence>
<name>A0A8H7QHZ4_9FUNG</name>
<keyword evidence="3" id="KW-1185">Reference proteome</keyword>
<dbReference type="AlphaFoldDB" id="A0A8H7QHZ4"/>
<feature type="compositionally biased region" description="Low complexity" evidence="1">
    <location>
        <begin position="261"/>
        <end position="270"/>
    </location>
</feature>
<reference evidence="2" key="1">
    <citation type="submission" date="2020-12" db="EMBL/GenBank/DDBJ databases">
        <title>Metabolic potential, ecology and presence of endohyphal bacteria is reflected in genomic diversity of Mucoromycotina.</title>
        <authorList>
            <person name="Muszewska A."/>
            <person name="Okrasinska A."/>
            <person name="Steczkiewicz K."/>
            <person name="Drgas O."/>
            <person name="Orlowska M."/>
            <person name="Perlinska-Lenart U."/>
            <person name="Aleksandrzak-Piekarczyk T."/>
            <person name="Szatraj K."/>
            <person name="Zielenkiewicz U."/>
            <person name="Pilsyk S."/>
            <person name="Malc E."/>
            <person name="Mieczkowski P."/>
            <person name="Kruszewska J.S."/>
            <person name="Biernat P."/>
            <person name="Pawlowska J."/>
        </authorList>
    </citation>
    <scope>NUCLEOTIDE SEQUENCE</scope>
    <source>
        <strain evidence="2">WA0000017839</strain>
    </source>
</reference>
<evidence type="ECO:0000313" key="3">
    <source>
        <dbReference type="Proteomes" id="UP000603453"/>
    </source>
</evidence>
<accession>A0A8H7QHZ4</accession>
<organism evidence="2 3">
    <name type="scientific">Mucor saturninus</name>
    <dbReference type="NCBI Taxonomy" id="64648"/>
    <lineage>
        <taxon>Eukaryota</taxon>
        <taxon>Fungi</taxon>
        <taxon>Fungi incertae sedis</taxon>
        <taxon>Mucoromycota</taxon>
        <taxon>Mucoromycotina</taxon>
        <taxon>Mucoromycetes</taxon>
        <taxon>Mucorales</taxon>
        <taxon>Mucorineae</taxon>
        <taxon>Mucoraceae</taxon>
        <taxon>Mucor</taxon>
    </lineage>
</organism>
<comment type="caution">
    <text evidence="2">The sequence shown here is derived from an EMBL/GenBank/DDBJ whole genome shotgun (WGS) entry which is preliminary data.</text>
</comment>
<feature type="region of interest" description="Disordered" evidence="1">
    <location>
        <begin position="309"/>
        <end position="362"/>
    </location>
</feature>
<feature type="compositionally biased region" description="Pro residues" evidence="1">
    <location>
        <begin position="248"/>
        <end position="260"/>
    </location>
</feature>
<protein>
    <submittedName>
        <fullName evidence="2">Uncharacterized protein</fullName>
    </submittedName>
</protein>